<comment type="caution">
    <text evidence="5">The sequence shown here is derived from an EMBL/GenBank/DDBJ whole genome shotgun (WGS) entry which is preliminary data.</text>
</comment>
<proteinExistence type="predicted"/>
<evidence type="ECO:0000313" key="5">
    <source>
        <dbReference type="EMBL" id="EKY04093.1"/>
    </source>
</evidence>
<feature type="domain" description="IPT/TIG" evidence="4">
    <location>
        <begin position="44"/>
        <end position="121"/>
    </location>
</feature>
<dbReference type="Pfam" id="PF01436">
    <property type="entry name" value="NHL"/>
    <property type="match status" value="2"/>
</dbReference>
<dbReference type="InterPro" id="IPR014756">
    <property type="entry name" value="Ig_E-set"/>
</dbReference>
<feature type="chain" id="PRO_5003954761" evidence="3">
    <location>
        <begin position="22"/>
        <end position="438"/>
    </location>
</feature>
<dbReference type="PROSITE" id="PS51125">
    <property type="entry name" value="NHL"/>
    <property type="match status" value="1"/>
</dbReference>
<evidence type="ECO:0000259" key="4">
    <source>
        <dbReference type="Pfam" id="PF01833"/>
    </source>
</evidence>
<feature type="repeat" description="NHL" evidence="2">
    <location>
        <begin position="352"/>
        <end position="383"/>
    </location>
</feature>
<name>L1NL43_9BACT</name>
<dbReference type="InterPro" id="IPR001258">
    <property type="entry name" value="NHL_repeat"/>
</dbReference>
<dbReference type="PANTHER" id="PTHR13833">
    <property type="match status" value="1"/>
</dbReference>
<dbReference type="RefSeq" id="WP_009162550.1">
    <property type="nucleotide sequence ID" value="NZ_KB290997.1"/>
</dbReference>
<keyword evidence="3" id="KW-0732">Signal</keyword>
<dbReference type="Gene3D" id="2.60.40.10">
    <property type="entry name" value="Immunoglobulins"/>
    <property type="match status" value="1"/>
</dbReference>
<dbReference type="CDD" id="cd00603">
    <property type="entry name" value="IPT_PCSR"/>
    <property type="match status" value="1"/>
</dbReference>
<feature type="signal peptide" evidence="3">
    <location>
        <begin position="1"/>
        <end position="21"/>
    </location>
</feature>
<dbReference type="Pfam" id="PF01833">
    <property type="entry name" value="TIG"/>
    <property type="match status" value="1"/>
</dbReference>
<dbReference type="InterPro" id="IPR002909">
    <property type="entry name" value="IPT_dom"/>
</dbReference>
<dbReference type="AlphaFoldDB" id="L1NL43"/>
<dbReference type="HOGENOM" id="CLU_035704_1_0_10"/>
<dbReference type="Gene3D" id="2.120.10.30">
    <property type="entry name" value="TolB, C-terminal domain"/>
    <property type="match status" value="1"/>
</dbReference>
<evidence type="ECO:0000256" key="2">
    <source>
        <dbReference type="PROSITE-ProRule" id="PRU00504"/>
    </source>
</evidence>
<dbReference type="SUPFAM" id="SSF63829">
    <property type="entry name" value="Calcium-dependent phosphotriesterase"/>
    <property type="match status" value="1"/>
</dbReference>
<gene>
    <name evidence="5" type="ORF">HMPREF9151_00108</name>
</gene>
<dbReference type="STRING" id="1127699.HMPREF9151_00108"/>
<dbReference type="Proteomes" id="UP000010433">
    <property type="component" value="Unassembled WGS sequence"/>
</dbReference>
<dbReference type="InterPro" id="IPR011042">
    <property type="entry name" value="6-blade_b-propeller_TolB-like"/>
</dbReference>
<evidence type="ECO:0000256" key="3">
    <source>
        <dbReference type="SAM" id="SignalP"/>
    </source>
</evidence>
<dbReference type="EMBL" id="AMEP01000013">
    <property type="protein sequence ID" value="EKY04093.1"/>
    <property type="molecule type" value="Genomic_DNA"/>
</dbReference>
<dbReference type="OrthoDB" id="791543at2"/>
<keyword evidence="1" id="KW-0677">Repeat</keyword>
<evidence type="ECO:0000256" key="1">
    <source>
        <dbReference type="ARBA" id="ARBA00022737"/>
    </source>
</evidence>
<dbReference type="SUPFAM" id="SSF81296">
    <property type="entry name" value="E set domains"/>
    <property type="match status" value="1"/>
</dbReference>
<sequence length="438" mass="48150">MKLNKLSAMLSALLGGIVLLAGCNSEGNLNTAQPYDPNKPLELQTFYPDSGKFLEQVILKGSNFGSNPKDIRVYFNKRKAAVIGSTGTELYVLAPRLPGDTCTISVAVGKDSVTYPGKFRYKKSVTVSTIAGNGNVNEVVTGPLSNCQLEPVFLCVDKHNNIFVVCRRNGLQGNPCIMRIDEEKDELVMLQKGAIANVPCADPFTGIITIPTETTLGSFYSLNPQEFWAPRVRDMKWPEDVAKPAEGYKHCMVVNPADGYIYTRYYYGDIIKINPRTYEVTPIYKTGTGNSYGLTFNPLHPNILYISYRDDAGDMASSICSIDVTNPATTYKRLSSSNISGGHRDGPLSEAQFRNPSQIFCDNDGNIYVADRGNHCIRRITPENMVETVLGMPGTKGWKDGKKEDALFNEPTGIGIAQDGSVYVADFKNGRVRKLTIN</sequence>
<evidence type="ECO:0000313" key="6">
    <source>
        <dbReference type="Proteomes" id="UP000010433"/>
    </source>
</evidence>
<protein>
    <submittedName>
        <fullName evidence="5">IPT/TIG domain protein</fullName>
    </submittedName>
</protein>
<keyword evidence="6" id="KW-1185">Reference proteome</keyword>
<dbReference type="PATRIC" id="fig|1127699.3.peg.94"/>
<dbReference type="InterPro" id="IPR013783">
    <property type="entry name" value="Ig-like_fold"/>
</dbReference>
<dbReference type="PROSITE" id="PS51257">
    <property type="entry name" value="PROKAR_LIPOPROTEIN"/>
    <property type="match status" value="1"/>
</dbReference>
<organism evidence="5 6">
    <name type="scientific">Hoylesella saccharolytica F0055</name>
    <dbReference type="NCBI Taxonomy" id="1127699"/>
    <lineage>
        <taxon>Bacteria</taxon>
        <taxon>Pseudomonadati</taxon>
        <taxon>Bacteroidota</taxon>
        <taxon>Bacteroidia</taxon>
        <taxon>Bacteroidales</taxon>
        <taxon>Prevotellaceae</taxon>
        <taxon>Hoylesella</taxon>
    </lineage>
</organism>
<reference evidence="5 6" key="1">
    <citation type="submission" date="2012-05" db="EMBL/GenBank/DDBJ databases">
        <authorList>
            <person name="Weinstock G."/>
            <person name="Sodergren E."/>
            <person name="Lobos E.A."/>
            <person name="Fulton L."/>
            <person name="Fulton R."/>
            <person name="Courtney L."/>
            <person name="Fronick C."/>
            <person name="O'Laughlin M."/>
            <person name="Godfrey J."/>
            <person name="Wilson R.M."/>
            <person name="Miner T."/>
            <person name="Farmer C."/>
            <person name="Delehaunty K."/>
            <person name="Cordes M."/>
            <person name="Minx P."/>
            <person name="Tomlinson C."/>
            <person name="Chen J."/>
            <person name="Wollam A."/>
            <person name="Pepin K.H."/>
            <person name="Bhonagiri V."/>
            <person name="Zhang X."/>
            <person name="Suruliraj S."/>
            <person name="Warren W."/>
            <person name="Mitreva M."/>
            <person name="Mardis E.R."/>
            <person name="Wilson R.K."/>
        </authorList>
    </citation>
    <scope>NUCLEOTIDE SEQUENCE [LARGE SCALE GENOMIC DNA]</scope>
    <source>
        <strain evidence="5 6">F0055</strain>
    </source>
</reference>
<accession>L1NL43</accession>
<dbReference type="PANTHER" id="PTHR13833:SF71">
    <property type="entry name" value="NHL DOMAIN-CONTAINING PROTEIN"/>
    <property type="match status" value="1"/>
</dbReference>